<proteinExistence type="inferred from homology"/>
<dbReference type="PROSITE" id="PS00108">
    <property type="entry name" value="PROTEIN_KINASE_ST"/>
    <property type="match status" value="1"/>
</dbReference>
<comment type="caution">
    <text evidence="6">The sequence shown here is derived from an EMBL/GenBank/DDBJ whole genome shotgun (WGS) entry which is preliminary data.</text>
</comment>
<evidence type="ECO:0000259" key="5">
    <source>
        <dbReference type="PROSITE" id="PS50011"/>
    </source>
</evidence>
<dbReference type="InterPro" id="IPR008271">
    <property type="entry name" value="Ser/Thr_kinase_AS"/>
</dbReference>
<keyword evidence="4" id="KW-0723">Serine/threonine-protein kinase</keyword>
<dbReference type="Gene3D" id="1.10.510.10">
    <property type="entry name" value="Transferase(Phosphotransferase) domain 1"/>
    <property type="match status" value="1"/>
</dbReference>
<name>A0ABQ8JMI8_DERPT</name>
<dbReference type="GO" id="GO:0016301">
    <property type="term" value="F:kinase activity"/>
    <property type="evidence" value="ECO:0007669"/>
    <property type="project" value="UniProtKB-KW"/>
</dbReference>
<evidence type="ECO:0000256" key="2">
    <source>
        <dbReference type="ARBA" id="ARBA00022840"/>
    </source>
</evidence>
<comment type="similarity">
    <text evidence="4">Belongs to the protein kinase superfamily.</text>
</comment>
<dbReference type="InterPro" id="IPR011009">
    <property type="entry name" value="Kinase-like_dom_sf"/>
</dbReference>
<dbReference type="PANTHER" id="PTHR24346">
    <property type="entry name" value="MAP/MICROTUBULE AFFINITY-REGULATING KINASE"/>
    <property type="match status" value="1"/>
</dbReference>
<evidence type="ECO:0000313" key="7">
    <source>
        <dbReference type="Proteomes" id="UP000887458"/>
    </source>
</evidence>
<accession>A0ABQ8JMI8</accession>
<keyword evidence="6" id="KW-0418">Kinase</keyword>
<dbReference type="InterPro" id="IPR017441">
    <property type="entry name" value="Protein_kinase_ATP_BS"/>
</dbReference>
<dbReference type="SUPFAM" id="SSF56112">
    <property type="entry name" value="Protein kinase-like (PK-like)"/>
    <property type="match status" value="1"/>
</dbReference>
<dbReference type="PROSITE" id="PS00107">
    <property type="entry name" value="PROTEIN_KINASE_ATP"/>
    <property type="match status" value="1"/>
</dbReference>
<dbReference type="Pfam" id="PF00069">
    <property type="entry name" value="Pkinase"/>
    <property type="match status" value="1"/>
</dbReference>
<dbReference type="InterPro" id="IPR000719">
    <property type="entry name" value="Prot_kinase_dom"/>
</dbReference>
<dbReference type="SMART" id="SM00220">
    <property type="entry name" value="S_TKc"/>
    <property type="match status" value="1"/>
</dbReference>
<organism evidence="6 7">
    <name type="scientific">Dermatophagoides pteronyssinus</name>
    <name type="common">European house dust mite</name>
    <dbReference type="NCBI Taxonomy" id="6956"/>
    <lineage>
        <taxon>Eukaryota</taxon>
        <taxon>Metazoa</taxon>
        <taxon>Ecdysozoa</taxon>
        <taxon>Arthropoda</taxon>
        <taxon>Chelicerata</taxon>
        <taxon>Arachnida</taxon>
        <taxon>Acari</taxon>
        <taxon>Acariformes</taxon>
        <taxon>Sarcoptiformes</taxon>
        <taxon>Astigmata</taxon>
        <taxon>Psoroptidia</taxon>
        <taxon>Analgoidea</taxon>
        <taxon>Pyroglyphidae</taxon>
        <taxon>Dermatophagoidinae</taxon>
        <taxon>Dermatophagoides</taxon>
    </lineage>
</organism>
<protein>
    <submittedName>
        <fullName evidence="6">Serine/threonine-protein kinase stk11</fullName>
    </submittedName>
</protein>
<feature type="binding site" evidence="3">
    <location>
        <position position="125"/>
    </location>
    <ligand>
        <name>ATP</name>
        <dbReference type="ChEBI" id="CHEBI:30616"/>
    </ligand>
</feature>
<evidence type="ECO:0000313" key="6">
    <source>
        <dbReference type="EMBL" id="KAH9423830.1"/>
    </source>
</evidence>
<dbReference type="EMBL" id="NJHN03000031">
    <property type="protein sequence ID" value="KAH9423830.1"/>
    <property type="molecule type" value="Genomic_DNA"/>
</dbReference>
<dbReference type="PROSITE" id="PS50011">
    <property type="entry name" value="PROTEIN_KINASE_DOM"/>
    <property type="match status" value="1"/>
</dbReference>
<sequence>MPKTNILDEKKLENEKQQTIKFNETDNDEMDFLKTITFTVKSENLLHDIMKKSSSASKNEMIDIKQVENLDDVFLIGSQEEIYRLKIHKYKEIKHYIKGEILGRGKFGVVREFIDKKTLKRYAGKIIRTNILKRNSHLRHQINKELAITYHFNHPNVLRVYDLYATSKKIYMFMEFCYGELAEFLKVYKCLPKSQCKDYFVQLIEGLSYLHSHGIIHRDIKPENILVTPYDIIKLADFGVCQEISIFKLDDMVFGSDGTPLYHPPELFHPKIIHYSGTKIDIWAAGVILYQMLTGELPFFNRTNTTERDIDEILTENVQYPLSLKQDVLLIDLFNGIFEKDFRHRMSIMAIKNHPWMQIDYNRQRDEPFVKLPTDNLTIDCYRGLTVLTRIYNKYYPPPSEEKLVNFRQFQDSLKILPLMRSSRYIQDPRKINLIDDNNSNKQDESFIKLELI</sequence>
<reference evidence="6 7" key="1">
    <citation type="journal article" date="2018" name="J. Allergy Clin. Immunol.">
        <title>High-quality assembly of Dermatophagoides pteronyssinus genome and transcriptome reveals a wide range of novel allergens.</title>
        <authorList>
            <person name="Liu X.Y."/>
            <person name="Yang K.Y."/>
            <person name="Wang M.Q."/>
            <person name="Kwok J.S."/>
            <person name="Zeng X."/>
            <person name="Yang Z."/>
            <person name="Xiao X.J."/>
            <person name="Lau C.P."/>
            <person name="Li Y."/>
            <person name="Huang Z.M."/>
            <person name="Ba J.G."/>
            <person name="Yim A.K."/>
            <person name="Ouyang C.Y."/>
            <person name="Ngai S.M."/>
            <person name="Chan T.F."/>
            <person name="Leung E.L."/>
            <person name="Liu L."/>
            <person name="Liu Z.G."/>
            <person name="Tsui S.K."/>
        </authorList>
    </citation>
    <scope>NUCLEOTIDE SEQUENCE [LARGE SCALE GENOMIC DNA]</scope>
    <source>
        <strain evidence="6">Derp</strain>
    </source>
</reference>
<reference evidence="6 7" key="2">
    <citation type="journal article" date="2022" name="Mol. Biol. Evol.">
        <title>Comparative Genomics Reveals Insights into the Divergent Evolution of Astigmatic Mites and Household Pest Adaptations.</title>
        <authorList>
            <person name="Xiong Q."/>
            <person name="Wan A.T."/>
            <person name="Liu X."/>
            <person name="Fung C.S."/>
            <person name="Xiao X."/>
            <person name="Malainual N."/>
            <person name="Hou J."/>
            <person name="Wang L."/>
            <person name="Wang M."/>
            <person name="Yang K.Y."/>
            <person name="Cui Y."/>
            <person name="Leung E.L."/>
            <person name="Nong W."/>
            <person name="Shin S.K."/>
            <person name="Au S.W."/>
            <person name="Jeong K.Y."/>
            <person name="Chew F.T."/>
            <person name="Hui J.H."/>
            <person name="Leung T.F."/>
            <person name="Tungtrongchitr A."/>
            <person name="Zhong N."/>
            <person name="Liu Z."/>
            <person name="Tsui S.K."/>
        </authorList>
    </citation>
    <scope>NUCLEOTIDE SEQUENCE [LARGE SCALE GENOMIC DNA]</scope>
    <source>
        <strain evidence="6">Derp</strain>
    </source>
</reference>
<keyword evidence="2 3" id="KW-0067">ATP-binding</keyword>
<dbReference type="PANTHER" id="PTHR24346:SF77">
    <property type="entry name" value="SERINE THREONINE PROTEIN KINASE"/>
    <property type="match status" value="1"/>
</dbReference>
<keyword evidence="1 3" id="KW-0547">Nucleotide-binding</keyword>
<evidence type="ECO:0000256" key="4">
    <source>
        <dbReference type="RuleBase" id="RU000304"/>
    </source>
</evidence>
<evidence type="ECO:0000256" key="3">
    <source>
        <dbReference type="PROSITE-ProRule" id="PRU10141"/>
    </source>
</evidence>
<keyword evidence="6" id="KW-0808">Transferase</keyword>
<feature type="domain" description="Protein kinase" evidence="5">
    <location>
        <begin position="96"/>
        <end position="357"/>
    </location>
</feature>
<dbReference type="Proteomes" id="UP000887458">
    <property type="component" value="Unassembled WGS sequence"/>
</dbReference>
<keyword evidence="7" id="KW-1185">Reference proteome</keyword>
<gene>
    <name evidence="6" type="primary">STK11_2</name>
    <name evidence="6" type="ORF">DERP_005412</name>
</gene>
<evidence type="ECO:0000256" key="1">
    <source>
        <dbReference type="ARBA" id="ARBA00022741"/>
    </source>
</evidence>